<sequence>MGFCDKCGEIIRGGASCPRCGGVAAEALSSGFNEGQKADPTIMSTVLHRAAGSASAHGSNADLTLVKTHLSPASTPPIVRKPSPAPPGESSSAASSTHASPAVISKSVPVPPSPAPVIPTKPLVLAPKPVVAAPVKPTTAPKPPVAPPTVTKPAVVHTDRSGSDESTVSHETVAPNAVRALFGGSTTPAEPSSAPKPHVAPPTAPKPPAVARADHPGHDESAVSHETVAPGAVRAMFGGTPPVTRMWFTSTSRPRPHALSLAATRSPSGRHVPRGHHPWPRARRNR</sequence>
<feature type="compositionally biased region" description="Pro residues" evidence="1">
    <location>
        <begin position="198"/>
        <end position="208"/>
    </location>
</feature>
<dbReference type="EMBL" id="GG745331">
    <property type="protein sequence ID" value="KNE57496.1"/>
    <property type="molecule type" value="Genomic_DNA"/>
</dbReference>
<reference evidence="2 3" key="1">
    <citation type="submission" date="2009-11" db="EMBL/GenBank/DDBJ databases">
        <title>Annotation of Allomyces macrogynus ATCC 38327.</title>
        <authorList>
            <consortium name="The Broad Institute Genome Sequencing Platform"/>
            <person name="Russ C."/>
            <person name="Cuomo C."/>
            <person name="Burger G."/>
            <person name="Gray M.W."/>
            <person name="Holland P.W.H."/>
            <person name="King N."/>
            <person name="Lang F.B.F."/>
            <person name="Roger A.J."/>
            <person name="Ruiz-Trillo I."/>
            <person name="Young S.K."/>
            <person name="Zeng Q."/>
            <person name="Gargeya S."/>
            <person name="Fitzgerald M."/>
            <person name="Haas B."/>
            <person name="Abouelleil A."/>
            <person name="Alvarado L."/>
            <person name="Arachchi H.M."/>
            <person name="Berlin A."/>
            <person name="Chapman S.B."/>
            <person name="Gearin G."/>
            <person name="Goldberg J."/>
            <person name="Griggs A."/>
            <person name="Gujja S."/>
            <person name="Hansen M."/>
            <person name="Heiman D."/>
            <person name="Howarth C."/>
            <person name="Larimer J."/>
            <person name="Lui A."/>
            <person name="MacDonald P.J.P."/>
            <person name="McCowen C."/>
            <person name="Montmayeur A."/>
            <person name="Murphy C."/>
            <person name="Neiman D."/>
            <person name="Pearson M."/>
            <person name="Priest M."/>
            <person name="Roberts A."/>
            <person name="Saif S."/>
            <person name="Shea T."/>
            <person name="Sisk P."/>
            <person name="Stolte C."/>
            <person name="Sykes S."/>
            <person name="Wortman J."/>
            <person name="Nusbaum C."/>
            <person name="Birren B."/>
        </authorList>
    </citation>
    <scope>NUCLEOTIDE SEQUENCE [LARGE SCALE GENOMIC DNA]</scope>
    <source>
        <strain evidence="2 3">ATCC 38327</strain>
    </source>
</reference>
<feature type="compositionally biased region" description="Basic and acidic residues" evidence="1">
    <location>
        <begin position="212"/>
        <end position="222"/>
    </location>
</feature>
<dbReference type="Proteomes" id="UP000054350">
    <property type="component" value="Unassembled WGS sequence"/>
</dbReference>
<evidence type="ECO:0000313" key="2">
    <source>
        <dbReference type="EMBL" id="KNE57496.1"/>
    </source>
</evidence>
<dbReference type="AlphaFoldDB" id="A0A0L0S516"/>
<accession>A0A0L0S516</accession>
<proteinExistence type="predicted"/>
<feature type="region of interest" description="Disordered" evidence="1">
    <location>
        <begin position="138"/>
        <end position="222"/>
    </location>
</feature>
<feature type="region of interest" description="Disordered" evidence="1">
    <location>
        <begin position="247"/>
        <end position="286"/>
    </location>
</feature>
<feature type="compositionally biased region" description="Low complexity" evidence="1">
    <location>
        <begin position="88"/>
        <end position="108"/>
    </location>
</feature>
<name>A0A0L0S516_ALLM3</name>
<evidence type="ECO:0000313" key="3">
    <source>
        <dbReference type="Proteomes" id="UP000054350"/>
    </source>
</evidence>
<protein>
    <submittedName>
        <fullName evidence="2">Uncharacterized protein</fullName>
    </submittedName>
</protein>
<keyword evidence="3" id="KW-1185">Reference proteome</keyword>
<organism evidence="2 3">
    <name type="scientific">Allomyces macrogynus (strain ATCC 38327)</name>
    <name type="common">Allomyces javanicus var. macrogynus</name>
    <dbReference type="NCBI Taxonomy" id="578462"/>
    <lineage>
        <taxon>Eukaryota</taxon>
        <taxon>Fungi</taxon>
        <taxon>Fungi incertae sedis</taxon>
        <taxon>Blastocladiomycota</taxon>
        <taxon>Blastocladiomycetes</taxon>
        <taxon>Blastocladiales</taxon>
        <taxon>Blastocladiaceae</taxon>
        <taxon>Allomyces</taxon>
    </lineage>
</organism>
<reference evidence="3" key="2">
    <citation type="submission" date="2009-11" db="EMBL/GenBank/DDBJ databases">
        <title>The Genome Sequence of Allomyces macrogynus strain ATCC 38327.</title>
        <authorList>
            <consortium name="The Broad Institute Genome Sequencing Platform"/>
            <person name="Russ C."/>
            <person name="Cuomo C."/>
            <person name="Shea T."/>
            <person name="Young S.K."/>
            <person name="Zeng Q."/>
            <person name="Koehrsen M."/>
            <person name="Haas B."/>
            <person name="Borodovsky M."/>
            <person name="Guigo R."/>
            <person name="Alvarado L."/>
            <person name="Berlin A."/>
            <person name="Borenstein D."/>
            <person name="Chen Z."/>
            <person name="Engels R."/>
            <person name="Freedman E."/>
            <person name="Gellesch M."/>
            <person name="Goldberg J."/>
            <person name="Griggs A."/>
            <person name="Gujja S."/>
            <person name="Heiman D."/>
            <person name="Hepburn T."/>
            <person name="Howarth C."/>
            <person name="Jen D."/>
            <person name="Larson L."/>
            <person name="Lewis B."/>
            <person name="Mehta T."/>
            <person name="Park D."/>
            <person name="Pearson M."/>
            <person name="Roberts A."/>
            <person name="Saif S."/>
            <person name="Shenoy N."/>
            <person name="Sisk P."/>
            <person name="Stolte C."/>
            <person name="Sykes S."/>
            <person name="Walk T."/>
            <person name="White J."/>
            <person name="Yandava C."/>
            <person name="Burger G."/>
            <person name="Gray M.W."/>
            <person name="Holland P.W.H."/>
            <person name="King N."/>
            <person name="Lang F.B.F."/>
            <person name="Roger A.J."/>
            <person name="Ruiz-Trillo I."/>
            <person name="Lander E."/>
            <person name="Nusbaum C."/>
        </authorList>
    </citation>
    <scope>NUCLEOTIDE SEQUENCE [LARGE SCALE GENOMIC DNA]</scope>
    <source>
        <strain evidence="3">ATCC 38327</strain>
    </source>
</reference>
<feature type="compositionally biased region" description="Basic residues" evidence="1">
    <location>
        <begin position="271"/>
        <end position="286"/>
    </location>
</feature>
<evidence type="ECO:0000256" key="1">
    <source>
        <dbReference type="SAM" id="MobiDB-lite"/>
    </source>
</evidence>
<dbReference type="VEuPathDB" id="FungiDB:AMAG_18056"/>
<gene>
    <name evidence="2" type="ORF">AMAG_18056</name>
</gene>
<feature type="region of interest" description="Disordered" evidence="1">
    <location>
        <begin position="72"/>
        <end position="109"/>
    </location>
</feature>